<evidence type="ECO:0000256" key="17">
    <source>
        <dbReference type="ARBA" id="ARBA00023273"/>
    </source>
</evidence>
<evidence type="ECO:0000313" key="28">
    <source>
        <dbReference type="Proteomes" id="UP001527925"/>
    </source>
</evidence>
<dbReference type="InterPro" id="IPR011332">
    <property type="entry name" value="Ribosomal_zn-bd"/>
</dbReference>
<keyword evidence="10" id="KW-0744">Spermatogenesis</keyword>
<organism evidence="27 28">
    <name type="scientific">Polyrhizophydium stewartii</name>
    <dbReference type="NCBI Taxonomy" id="2732419"/>
    <lineage>
        <taxon>Eukaryota</taxon>
        <taxon>Fungi</taxon>
        <taxon>Fungi incertae sedis</taxon>
        <taxon>Chytridiomycota</taxon>
        <taxon>Chytridiomycota incertae sedis</taxon>
        <taxon>Chytridiomycetes</taxon>
        <taxon>Rhizophydiales</taxon>
        <taxon>Rhizophydiales incertae sedis</taxon>
        <taxon>Polyrhizophydium</taxon>
    </lineage>
</organism>
<dbReference type="InterPro" id="IPR053814">
    <property type="entry name" value="CATSPERD/E_C"/>
</dbReference>
<keyword evidence="8 21" id="KW-0862">Zinc</keyword>
<keyword evidence="9" id="KW-0282">Flagellum</keyword>
<evidence type="ECO:0000259" key="25">
    <source>
        <dbReference type="Pfam" id="PF22843"/>
    </source>
</evidence>
<comment type="cofactor">
    <cofactor evidence="21">
        <name>Zn(2+)</name>
        <dbReference type="ChEBI" id="CHEBI:29105"/>
    </cofactor>
    <text evidence="21">Binds 1 zinc ion per subunit.</text>
</comment>
<evidence type="ECO:0000256" key="18">
    <source>
        <dbReference type="ARBA" id="ARBA00023274"/>
    </source>
</evidence>
<dbReference type="Pfam" id="PF01667">
    <property type="entry name" value="Ribosomal_S27e"/>
    <property type="match status" value="1"/>
</dbReference>
<dbReference type="HAMAP" id="MF_00371">
    <property type="entry name" value="Ribosomal_eS27"/>
    <property type="match status" value="1"/>
</dbReference>
<evidence type="ECO:0000256" key="20">
    <source>
        <dbReference type="ARBA" id="ARBA00046028"/>
    </source>
</evidence>
<keyword evidence="7" id="KW-0221">Differentiation</keyword>
<dbReference type="InterPro" id="IPR023407">
    <property type="entry name" value="Ribosomal_eS27_Zn-bd_dom_sf"/>
</dbReference>
<keyword evidence="18 21" id="KW-0687">Ribonucleoprotein</keyword>
<evidence type="ECO:0000256" key="23">
    <source>
        <dbReference type="SAM" id="Phobius"/>
    </source>
</evidence>
<evidence type="ECO:0000256" key="6">
    <source>
        <dbReference type="ARBA" id="ARBA00022729"/>
    </source>
</evidence>
<evidence type="ECO:0000256" key="10">
    <source>
        <dbReference type="ARBA" id="ARBA00022871"/>
    </source>
</evidence>
<evidence type="ECO:0000256" key="15">
    <source>
        <dbReference type="ARBA" id="ARBA00023157"/>
    </source>
</evidence>
<evidence type="ECO:0000256" key="21">
    <source>
        <dbReference type="RuleBase" id="RU000671"/>
    </source>
</evidence>
<proteinExistence type="inferred from homology"/>
<feature type="domain" description="CATSPERE second N-terminal" evidence="25">
    <location>
        <begin position="236"/>
        <end position="297"/>
    </location>
</feature>
<gene>
    <name evidence="27" type="primary">rps27</name>
    <name evidence="27" type="ORF">HK105_200092</name>
</gene>
<evidence type="ECO:0000256" key="8">
    <source>
        <dbReference type="ARBA" id="ARBA00022833"/>
    </source>
</evidence>
<evidence type="ECO:0000256" key="4">
    <source>
        <dbReference type="ARBA" id="ARBA00022475"/>
    </source>
</evidence>
<dbReference type="EMBL" id="JADGIZ020000001">
    <property type="protein sequence ID" value="KAL2920026.1"/>
    <property type="molecule type" value="Genomic_DNA"/>
</dbReference>
<dbReference type="PANTHER" id="PTHR33722:SF1">
    <property type="entry name" value="CATION CHANNEL SPERM-ASSOCIATED AUXILIARY SUBUNIT DELTA"/>
    <property type="match status" value="1"/>
</dbReference>
<evidence type="ECO:0000256" key="14">
    <source>
        <dbReference type="ARBA" id="ARBA00023136"/>
    </source>
</evidence>
<keyword evidence="15" id="KW-1015">Disulfide bond</keyword>
<keyword evidence="16" id="KW-0325">Glycoprotein</keyword>
<evidence type="ECO:0000256" key="9">
    <source>
        <dbReference type="ARBA" id="ARBA00022846"/>
    </source>
</evidence>
<dbReference type="Pfam" id="PF15020">
    <property type="entry name" value="Beta-prop_CATSPERD"/>
    <property type="match status" value="1"/>
</dbReference>
<dbReference type="SUPFAM" id="SSF57829">
    <property type="entry name" value="Zn-binding ribosomal proteins"/>
    <property type="match status" value="1"/>
</dbReference>
<evidence type="ECO:0000256" key="3">
    <source>
        <dbReference type="ARBA" id="ARBA00022473"/>
    </source>
</evidence>
<dbReference type="PROSITE" id="PS01168">
    <property type="entry name" value="RIBOSOMAL_S27E"/>
    <property type="match status" value="1"/>
</dbReference>
<evidence type="ECO:0000256" key="13">
    <source>
        <dbReference type="ARBA" id="ARBA00023069"/>
    </source>
</evidence>
<dbReference type="InterPro" id="IPR053813">
    <property type="entry name" value="CATSPERD_beta-prop"/>
</dbReference>
<feature type="region of interest" description="Disordered" evidence="22">
    <location>
        <begin position="976"/>
        <end position="997"/>
    </location>
</feature>
<keyword evidence="21" id="KW-0863">Zinc-finger</keyword>
<comment type="function">
    <text evidence="20">Auxiliary component of the CatSper complex, a complex involved in sperm cell hyperactivation. Sperm cell hyperactivation is needed for sperm motility which is essential late in the preparation of sperm for fertilization. Required for CATSPER1 stability before intraflagellar transport and/or incorporation of the CatSper complex channel into the flagellar membrane.</text>
</comment>
<keyword evidence="4" id="KW-1003">Cell membrane</keyword>
<dbReference type="InterPro" id="IPR000592">
    <property type="entry name" value="Ribosomal_eS27"/>
</dbReference>
<keyword evidence="13" id="KW-0969">Cilium</keyword>
<keyword evidence="6" id="KW-0732">Signal</keyword>
<evidence type="ECO:0000256" key="5">
    <source>
        <dbReference type="ARBA" id="ARBA00022692"/>
    </source>
</evidence>
<protein>
    <recommendedName>
        <fullName evidence="21">40S ribosomal protein S27</fullName>
    </recommendedName>
</protein>
<dbReference type="InterPro" id="IPR053817">
    <property type="entry name" value="CATSPERE_NTD2"/>
</dbReference>
<keyword evidence="11 21" id="KW-0689">Ribosomal protein</keyword>
<comment type="similarity">
    <text evidence="2 21">Belongs to the eukaryotic ribosomal protein eS27 family.</text>
</comment>
<keyword evidence="3" id="KW-0217">Developmental protein</keyword>
<evidence type="ECO:0000256" key="19">
    <source>
        <dbReference type="ARBA" id="ARBA00037793"/>
    </source>
</evidence>
<comment type="caution">
    <text evidence="27">The sequence shown here is derived from an EMBL/GenBank/DDBJ whole genome shotgun (WGS) entry which is preliminary data.</text>
</comment>
<keyword evidence="17" id="KW-0966">Cell projection</keyword>
<dbReference type="Proteomes" id="UP001527925">
    <property type="component" value="Unassembled WGS sequence"/>
</dbReference>
<evidence type="ECO:0000256" key="16">
    <source>
        <dbReference type="ARBA" id="ARBA00023180"/>
    </source>
</evidence>
<evidence type="ECO:0000256" key="2">
    <source>
        <dbReference type="ARBA" id="ARBA00010919"/>
    </source>
</evidence>
<evidence type="ECO:0000259" key="26">
    <source>
        <dbReference type="Pfam" id="PF22850"/>
    </source>
</evidence>
<keyword evidence="12 23" id="KW-1133">Transmembrane helix</keyword>
<dbReference type="InterPro" id="IPR028751">
    <property type="entry name" value="CATSPERD/E"/>
</dbReference>
<feature type="transmembrane region" description="Helical" evidence="23">
    <location>
        <begin position="940"/>
        <end position="965"/>
    </location>
</feature>
<keyword evidence="5 23" id="KW-0812">Transmembrane</keyword>
<reference evidence="27 28" key="1">
    <citation type="submission" date="2023-09" db="EMBL/GenBank/DDBJ databases">
        <title>Pangenome analysis of Batrachochytrium dendrobatidis and related Chytrids.</title>
        <authorList>
            <person name="Yacoub M.N."/>
            <person name="Stajich J.E."/>
            <person name="James T.Y."/>
        </authorList>
    </citation>
    <scope>NUCLEOTIDE SEQUENCE [LARGE SCALE GENOMIC DNA]</scope>
    <source>
        <strain evidence="27 28">JEL0888</strain>
    </source>
</reference>
<dbReference type="PANTHER" id="PTHR33722">
    <property type="entry name" value="CATION CHANNEL SPERM-ASSOCIATED PROTEIN SUBUNIT DELTA-RELATED"/>
    <property type="match status" value="1"/>
</dbReference>
<keyword evidence="14 23" id="KW-0472">Membrane</keyword>
<evidence type="ECO:0000313" key="27">
    <source>
        <dbReference type="EMBL" id="KAL2920026.1"/>
    </source>
</evidence>
<evidence type="ECO:0000256" key="11">
    <source>
        <dbReference type="ARBA" id="ARBA00022980"/>
    </source>
</evidence>
<accession>A0ABR4NKN9</accession>
<evidence type="ECO:0000256" key="7">
    <source>
        <dbReference type="ARBA" id="ARBA00022782"/>
    </source>
</evidence>
<evidence type="ECO:0000256" key="1">
    <source>
        <dbReference type="ARBA" id="ARBA00010246"/>
    </source>
</evidence>
<dbReference type="Pfam" id="PF22843">
    <property type="entry name" value="CATSPERE_NTD2"/>
    <property type="match status" value="1"/>
</dbReference>
<evidence type="ECO:0000256" key="22">
    <source>
        <dbReference type="SAM" id="MobiDB-lite"/>
    </source>
</evidence>
<dbReference type="Pfam" id="PF22850">
    <property type="entry name" value="CATSPERD-E_C"/>
    <property type="match status" value="1"/>
</dbReference>
<feature type="domain" description="CATSPERD/E C-terminal" evidence="26">
    <location>
        <begin position="798"/>
        <end position="922"/>
    </location>
</feature>
<comment type="subcellular location">
    <subcellularLocation>
        <location evidence="19">Cell projection</location>
        <location evidence="19">Cilium</location>
        <location evidence="19">Flagellum membrane</location>
        <topology evidence="19">Single-pass type I membrane protein</topology>
    </subcellularLocation>
</comment>
<keyword evidence="21" id="KW-0479">Metal-binding</keyword>
<dbReference type="GO" id="GO:0005840">
    <property type="term" value="C:ribosome"/>
    <property type="evidence" value="ECO:0007669"/>
    <property type="project" value="UniProtKB-KW"/>
</dbReference>
<name>A0ABR4NKN9_9FUNG</name>
<sequence>MTLAVDLLNPLETSERRRHKLKRLVQSPNSYFMDVKCPGCFQITTVFSHAQTVVLCSGCSNVLCQPTGGKARLTGASRLGVAPLPEMLSRRHATALLALPALLSCVARAAPNVFGNNRFFYKSLEADGVSFVAGRQFVLGYASTATTVTWANPSNDCTFTLNGATATGSVTAGAADTVSVSCPAAGSQMFTVLRNSDATTTDTFYITLAAAQCFRWFAVYGTAPLAAGSLALVAPLSTAALRIWIADPSNLSAAESAGSATTPSTKSAQITSAFAAIGEWPSLSMPKSNSLVLNSSTFSQAGSYWEFTYSTGTGSQVSITITGQNTTLLECSIEPLYLTASITKLSASSLALASSASVGSSATSYFSVYQDACAPNVLLAAGSTLGDGRFVLTQSFFGASDASVLYSLPSTISAGSSVRGIAFTMSSIVALVTNGAAVATASTGWFSSSGLPSTTQLNRVSSVAHCDPTMNRTSTSNLVVAAWDSTFRSQPAATSQTLYVSMDAGASFVAVPINVDKQAAGGGYIRDVVIVHASQSLVVLVRDGSAFDRIVLVPINLSGGSSDGYQFLSSVNPGVILDAGVKGSAPRLTPASSGASDLLLWGDSLFYSPNSGTNVFAVSLISRDPARPAAGLDTTEYIKAVATSTAGRFAALTSTNRVFYGQIGITSAIELAAGIGPSAFASIAFDSLGRLAFLSPQATAPFVSMRIVPAENQVLSTRVPASANPALVCPYQYWKVDAEPEYILDYGSISIRQTNTSLVKASISTSEQSIPSSGGVYLQKTTSVHIATKAKTYQGRLETVDYNCTKFGVPIPLYYGDFFQPVFDVFDGDVYVDTPDVDIALFEYNGRTSFTFNTTMEQAGCRVKAQDWMLLAASSPTAPWDALTSSNYVKCYSSAADGTISRTDKAAAYTIMNGTNLNSVFYCDLTADFAVNVIGAPLFWGYQLLIVLGVCAIGVGVLCYTYWIYAAQQRAIREEENSKTSDSSSANLNKSQRQKID</sequence>
<feature type="domain" description="CATSPERD beta-propeller" evidence="24">
    <location>
        <begin position="390"/>
        <end position="699"/>
    </location>
</feature>
<evidence type="ECO:0000256" key="12">
    <source>
        <dbReference type="ARBA" id="ARBA00022989"/>
    </source>
</evidence>
<keyword evidence="28" id="KW-1185">Reference proteome</keyword>
<comment type="similarity">
    <text evidence="1">Belongs to the CATSPERD family.</text>
</comment>
<dbReference type="Gene3D" id="2.20.25.100">
    <property type="entry name" value="Zn-binding ribosomal proteins"/>
    <property type="match status" value="1"/>
</dbReference>
<evidence type="ECO:0000259" key="24">
    <source>
        <dbReference type="Pfam" id="PF15020"/>
    </source>
</evidence>
<feature type="compositionally biased region" description="Polar residues" evidence="22">
    <location>
        <begin position="980"/>
        <end position="991"/>
    </location>
</feature>